<dbReference type="GO" id="GO:0006508">
    <property type="term" value="P:proteolysis"/>
    <property type="evidence" value="ECO:0007669"/>
    <property type="project" value="InterPro"/>
</dbReference>
<dbReference type="PANTHER" id="PTHR24252:SF7">
    <property type="entry name" value="HYALIN"/>
    <property type="match status" value="1"/>
</dbReference>
<evidence type="ECO:0000259" key="3">
    <source>
        <dbReference type="PROSITE" id="PS50240"/>
    </source>
</evidence>
<keyword evidence="5" id="KW-1185">Reference proteome</keyword>
<reference evidence="4" key="1">
    <citation type="journal article" date="2021" name="Mol. Ecol. Resour.">
        <title>Apolygus lucorum genome provides insights into omnivorousness and mesophyll feeding.</title>
        <authorList>
            <person name="Liu Y."/>
            <person name="Liu H."/>
            <person name="Wang H."/>
            <person name="Huang T."/>
            <person name="Liu B."/>
            <person name="Yang B."/>
            <person name="Yin L."/>
            <person name="Li B."/>
            <person name="Zhang Y."/>
            <person name="Zhang S."/>
            <person name="Jiang F."/>
            <person name="Zhang X."/>
            <person name="Ren Y."/>
            <person name="Wang B."/>
            <person name="Wang S."/>
            <person name="Lu Y."/>
            <person name="Wu K."/>
            <person name="Fan W."/>
            <person name="Wang G."/>
        </authorList>
    </citation>
    <scope>NUCLEOTIDE SEQUENCE</scope>
    <source>
        <strain evidence="4">12Hb</strain>
    </source>
</reference>
<evidence type="ECO:0000313" key="5">
    <source>
        <dbReference type="Proteomes" id="UP000466442"/>
    </source>
</evidence>
<dbReference type="GO" id="GO:0004252">
    <property type="term" value="F:serine-type endopeptidase activity"/>
    <property type="evidence" value="ECO:0007669"/>
    <property type="project" value="InterPro"/>
</dbReference>
<dbReference type="PRINTS" id="PR00722">
    <property type="entry name" value="CHYMOTRYPSIN"/>
</dbReference>
<dbReference type="Proteomes" id="UP000466442">
    <property type="component" value="Unassembled WGS sequence"/>
</dbReference>
<dbReference type="Pfam" id="PF00089">
    <property type="entry name" value="Trypsin"/>
    <property type="match status" value="1"/>
</dbReference>
<feature type="chain" id="PRO_5035896275" description="Peptidase S1 domain-containing protein" evidence="2">
    <location>
        <begin position="17"/>
        <end position="185"/>
    </location>
</feature>
<dbReference type="InterPro" id="IPR009003">
    <property type="entry name" value="Peptidase_S1_PA"/>
</dbReference>
<dbReference type="InterPro" id="IPR018114">
    <property type="entry name" value="TRYPSIN_HIS"/>
</dbReference>
<dbReference type="SUPFAM" id="SSF50494">
    <property type="entry name" value="Trypsin-like serine proteases"/>
    <property type="match status" value="1"/>
</dbReference>
<comment type="caution">
    <text evidence="4">The sequence shown here is derived from an EMBL/GenBank/DDBJ whole genome shotgun (WGS) entry which is preliminary data.</text>
</comment>
<keyword evidence="1" id="KW-1015">Disulfide bond</keyword>
<dbReference type="PANTHER" id="PTHR24252">
    <property type="entry name" value="ACROSIN-RELATED"/>
    <property type="match status" value="1"/>
</dbReference>
<evidence type="ECO:0000256" key="1">
    <source>
        <dbReference type="ARBA" id="ARBA00023157"/>
    </source>
</evidence>
<dbReference type="InterPro" id="IPR001314">
    <property type="entry name" value="Peptidase_S1A"/>
</dbReference>
<feature type="domain" description="Peptidase S1" evidence="3">
    <location>
        <begin position="45"/>
        <end position="176"/>
    </location>
</feature>
<feature type="signal peptide" evidence="2">
    <location>
        <begin position="1"/>
        <end position="16"/>
    </location>
</feature>
<dbReference type="SMART" id="SM00020">
    <property type="entry name" value="Tryp_SPc"/>
    <property type="match status" value="1"/>
</dbReference>
<dbReference type="Gene3D" id="2.40.10.10">
    <property type="entry name" value="Trypsin-like serine proteases"/>
    <property type="match status" value="1"/>
</dbReference>
<dbReference type="EMBL" id="WIXP02000002">
    <property type="protein sequence ID" value="KAF6215308.1"/>
    <property type="molecule type" value="Genomic_DNA"/>
</dbReference>
<dbReference type="InterPro" id="IPR043504">
    <property type="entry name" value="Peptidase_S1_PA_chymotrypsin"/>
</dbReference>
<dbReference type="PROSITE" id="PS50240">
    <property type="entry name" value="TRYPSIN_DOM"/>
    <property type="match status" value="1"/>
</dbReference>
<dbReference type="InterPro" id="IPR001254">
    <property type="entry name" value="Trypsin_dom"/>
</dbReference>
<proteinExistence type="predicted"/>
<dbReference type="FunFam" id="2.40.10.10:FF:000068">
    <property type="entry name" value="transmembrane protease serine 2"/>
    <property type="match status" value="1"/>
</dbReference>
<accession>A0A8S9Y414</accession>
<dbReference type="AlphaFoldDB" id="A0A8S9Y414"/>
<keyword evidence="2" id="KW-0732">Signal</keyword>
<gene>
    <name evidence="4" type="ORF">GE061_010060</name>
</gene>
<name>A0A8S9Y414_APOLU</name>
<organism evidence="4 5">
    <name type="scientific">Apolygus lucorum</name>
    <name type="common">Small green plant bug</name>
    <name type="synonym">Lygocoris lucorum</name>
    <dbReference type="NCBI Taxonomy" id="248454"/>
    <lineage>
        <taxon>Eukaryota</taxon>
        <taxon>Metazoa</taxon>
        <taxon>Ecdysozoa</taxon>
        <taxon>Arthropoda</taxon>
        <taxon>Hexapoda</taxon>
        <taxon>Insecta</taxon>
        <taxon>Pterygota</taxon>
        <taxon>Neoptera</taxon>
        <taxon>Paraneoptera</taxon>
        <taxon>Hemiptera</taxon>
        <taxon>Heteroptera</taxon>
        <taxon>Panheteroptera</taxon>
        <taxon>Cimicomorpha</taxon>
        <taxon>Miridae</taxon>
        <taxon>Mirini</taxon>
        <taxon>Apolygus</taxon>
    </lineage>
</organism>
<dbReference type="PROSITE" id="PS00134">
    <property type="entry name" value="TRYPSIN_HIS"/>
    <property type="match status" value="1"/>
</dbReference>
<evidence type="ECO:0000313" key="4">
    <source>
        <dbReference type="EMBL" id="KAF6215308.1"/>
    </source>
</evidence>
<dbReference type="OrthoDB" id="6627909at2759"/>
<sequence>MMKWLLLVAVVAYVSADSSEDGVSPGAKGTSCKCGWANRVSGSRIIGGRFYNKNEYPFLAAFTVDSNTGYFFLCGGTIITPNHVITAAHCTDDVIKSRQKPFVLLGDHDLSYPSPVVIRVAGIQQHTGYDHLRSDPTNDISILTLASSINFNKNIGPVCLPHPGLDVTGQTVRVVGRFRWPSCLA</sequence>
<evidence type="ECO:0000256" key="2">
    <source>
        <dbReference type="SAM" id="SignalP"/>
    </source>
</evidence>
<protein>
    <recommendedName>
        <fullName evidence="3">Peptidase S1 domain-containing protein</fullName>
    </recommendedName>
</protein>